<name>A0A3P7LW87_CYLGO</name>
<keyword evidence="3" id="KW-1185">Reference proteome</keyword>
<feature type="domain" description="DUF7596" evidence="1">
    <location>
        <begin position="7"/>
        <end position="82"/>
    </location>
</feature>
<accession>A0A3P7LW87</accession>
<dbReference type="Pfam" id="PF24524">
    <property type="entry name" value="DUF7596"/>
    <property type="match status" value="1"/>
</dbReference>
<sequence length="109" mass="12292">MAFLELDKSCLLKADEFPGSKSAFIRDENGKLIAKQTILKYLPTQAYCIYSDCSDAVAGKNIRVKEEDDDVHQLKLVSIDNPQFLFSNISCSQQFQHDSAEIIDQNVKC</sequence>
<evidence type="ECO:0000313" key="3">
    <source>
        <dbReference type="Proteomes" id="UP000271889"/>
    </source>
</evidence>
<organism evidence="2 3">
    <name type="scientific">Cylicostephanus goldi</name>
    <name type="common">Nematode worm</name>
    <dbReference type="NCBI Taxonomy" id="71465"/>
    <lineage>
        <taxon>Eukaryota</taxon>
        <taxon>Metazoa</taxon>
        <taxon>Ecdysozoa</taxon>
        <taxon>Nematoda</taxon>
        <taxon>Chromadorea</taxon>
        <taxon>Rhabditida</taxon>
        <taxon>Rhabditina</taxon>
        <taxon>Rhabditomorpha</taxon>
        <taxon>Strongyloidea</taxon>
        <taxon>Strongylidae</taxon>
        <taxon>Cylicostephanus</taxon>
    </lineage>
</organism>
<dbReference type="Proteomes" id="UP000271889">
    <property type="component" value="Unassembled WGS sequence"/>
</dbReference>
<reference evidence="2 3" key="1">
    <citation type="submission" date="2018-11" db="EMBL/GenBank/DDBJ databases">
        <authorList>
            <consortium name="Pathogen Informatics"/>
        </authorList>
    </citation>
    <scope>NUCLEOTIDE SEQUENCE [LARGE SCALE GENOMIC DNA]</scope>
</reference>
<proteinExistence type="predicted"/>
<gene>
    <name evidence="2" type="ORF">CGOC_LOCUS8984</name>
</gene>
<dbReference type="OrthoDB" id="5912250at2759"/>
<dbReference type="InterPro" id="IPR056017">
    <property type="entry name" value="DUF7596"/>
</dbReference>
<evidence type="ECO:0000259" key="1">
    <source>
        <dbReference type="Pfam" id="PF24524"/>
    </source>
</evidence>
<dbReference type="EMBL" id="UYRV01105503">
    <property type="protein sequence ID" value="VDN21244.1"/>
    <property type="molecule type" value="Genomic_DNA"/>
</dbReference>
<dbReference type="AlphaFoldDB" id="A0A3P7LW87"/>
<evidence type="ECO:0000313" key="2">
    <source>
        <dbReference type="EMBL" id="VDN21244.1"/>
    </source>
</evidence>
<protein>
    <recommendedName>
        <fullName evidence="1">DUF7596 domain-containing protein</fullName>
    </recommendedName>
</protein>